<reference evidence="3 4" key="1">
    <citation type="submission" date="2020-04" db="EMBL/GenBank/DDBJ databases">
        <authorList>
            <person name="Alioto T."/>
            <person name="Alioto T."/>
            <person name="Gomez Garrido J."/>
        </authorList>
    </citation>
    <scope>NUCLEOTIDE SEQUENCE [LARGE SCALE GENOMIC DNA]</scope>
</reference>
<evidence type="ECO:0000256" key="1">
    <source>
        <dbReference type="SAM" id="Phobius"/>
    </source>
</evidence>
<keyword evidence="1" id="KW-0812">Transmembrane</keyword>
<name>A0A8S1DCZ0_9INSE</name>
<dbReference type="AlphaFoldDB" id="A0A8S1DCZ0"/>
<dbReference type="Proteomes" id="UP000494165">
    <property type="component" value="Unassembled WGS sequence"/>
</dbReference>
<comment type="caution">
    <text evidence="3">The sequence shown here is derived from an EMBL/GenBank/DDBJ whole genome shotgun (WGS) entry which is preliminary data.</text>
</comment>
<evidence type="ECO:0000313" key="3">
    <source>
        <dbReference type="EMBL" id="CAB3379076.1"/>
    </source>
</evidence>
<evidence type="ECO:0000313" key="4">
    <source>
        <dbReference type="Proteomes" id="UP000494165"/>
    </source>
</evidence>
<sequence length="1052" mass="120954">MQWIASCYALLLLVFNCNLTRGYLIRVEAGNETRACATNDHQHAVAFVQNVENFDPHNHGSVETFSKVDIFNLDGNANEIMHEFDCNLVKSGGCEHWRKENLRMKPNNYEKYPPITDFRWHDIPVIFLNAGRNFWMENFLRNTALHAHFSILTNSNFYFLIDPDYLQMSTFRRRYNEPTPEEPNGRFFWHDRLDLIKTNEINLKNSGKKWELVSLRFSEDDPLGNEVQVNSGEISFPIAAKSAIRKLVSSNVFRNSFFPFFHFRGVSLVKMHLYNVLVPENEHSNASMERDVDFQKETAFCVDVVYLMRSPLKELERAFSITLTTEQGQYLHFTEAQPSKGVDTWHVVRFESLRRFSGKGTLKLSVGQQDLQIGGIKFCPGGNSVIVPKIRGMQQCHSLSTNLAPNPVEEEIFTGIVGRKAKICKRLNGRNCSEMKVCGSKSCDCFHGFTGENCKKPCERQDCSSKWYLIRQCLNDKFNLKNGLCLKACANPMFKFPFCTSQIRKVKPFVWNASPNSISLNMSRSLGSVSDFDHIRVRFREKHGTWWWSKIYKESDGKYFTLEGLKDKTEYVIFFTIYEHDWNVYLQNLAPGEEVTATTCTPIDGSILQLDGASFTVSNSDKKFCQPKQIDVTEISPGKLPISSKIQILDNQDYKKNLNSCKTGTYYVVSVSDIYQNRVEARLECSDENQLTTKHPPRDYPLKPLCLSINESVVQISFEDQLTVVVSSNASAADREKICKPSSLRVIESRKILFSATVDGFESETTIGNCSIGKKYQIILADENEHEMKFSFVCVEPEQIKFQRMTPVVHKIWARKIELDMSQSLNDDQLIEVQHKEEHTTEWKTNSYQKSMGGRLILNFLNPKTLYAIRFVQKNTSIKSKEIETRTKPCLPIDENTLEMKFEAPFTALARVKADLEEKEDLCRLAKIRVTSGKLVLLNTRVYDSELRWDLSPCRIGRHYLFRLEDEQGNVVQTNGTCSEGVAVVANELSDITDSQKILEMVFAGTVLMLMLSIIGLYGICICCEKRRRARQVAEEERQEIQRRYMSQIYVY</sequence>
<evidence type="ECO:0000256" key="2">
    <source>
        <dbReference type="SAM" id="SignalP"/>
    </source>
</evidence>
<keyword evidence="4" id="KW-1185">Reference proteome</keyword>
<proteinExistence type="predicted"/>
<gene>
    <name evidence="3" type="ORF">CLODIP_2_CD09452</name>
</gene>
<protein>
    <recommendedName>
        <fullName evidence="5">EGF-like domain-containing protein</fullName>
    </recommendedName>
</protein>
<organism evidence="3 4">
    <name type="scientific">Cloeon dipterum</name>
    <dbReference type="NCBI Taxonomy" id="197152"/>
    <lineage>
        <taxon>Eukaryota</taxon>
        <taxon>Metazoa</taxon>
        <taxon>Ecdysozoa</taxon>
        <taxon>Arthropoda</taxon>
        <taxon>Hexapoda</taxon>
        <taxon>Insecta</taxon>
        <taxon>Pterygota</taxon>
        <taxon>Palaeoptera</taxon>
        <taxon>Ephemeroptera</taxon>
        <taxon>Pisciforma</taxon>
        <taxon>Baetidae</taxon>
        <taxon>Cloeon</taxon>
    </lineage>
</organism>
<feature type="chain" id="PRO_5035815085" description="EGF-like domain-containing protein" evidence="2">
    <location>
        <begin position="23"/>
        <end position="1052"/>
    </location>
</feature>
<keyword evidence="1" id="KW-1133">Transmembrane helix</keyword>
<feature type="signal peptide" evidence="2">
    <location>
        <begin position="1"/>
        <end position="22"/>
    </location>
</feature>
<dbReference type="EMBL" id="CADEPI010000178">
    <property type="protein sequence ID" value="CAB3379076.1"/>
    <property type="molecule type" value="Genomic_DNA"/>
</dbReference>
<keyword evidence="2" id="KW-0732">Signal</keyword>
<accession>A0A8S1DCZ0</accession>
<feature type="transmembrane region" description="Helical" evidence="1">
    <location>
        <begin position="1001"/>
        <end position="1021"/>
    </location>
</feature>
<evidence type="ECO:0008006" key="5">
    <source>
        <dbReference type="Google" id="ProtNLM"/>
    </source>
</evidence>
<keyword evidence="1" id="KW-0472">Membrane</keyword>